<dbReference type="PROSITE" id="PS00344">
    <property type="entry name" value="GATA_ZN_FINGER_1"/>
    <property type="match status" value="1"/>
</dbReference>
<sequence length="323" mass="36081">MTSTHFYSPNSTSFPLDLHEEEDHHHQHHQLFHLKPQASSSSSSSSPSLSNSILFNSNQDQQGGTCYYRDSQRIDYQLQEGNIFVPQDGSCDQPSMLQTESTNSGIKLCINLMNDASGNRNGNPSESSSVKLMSSKMRLMKKMMDSDQIVAADHSTRSSENHKHQSTISQIDNYKDQNLYNNGNNTIRVCADCNTTKTPLWRSGPRGPKSLCNACGIRQRKARRAMGTAANGGVEPPPPSMKRDHKGKHKNKRSSDESYNTSLPIKKRYKIASQPSRGRKKICFEDLPIILSKNSTAYQQVFPQDEREAATLLMALSYGLVHG</sequence>
<comment type="caution">
    <text evidence="13">The sequence shown here is derived from an EMBL/GenBank/DDBJ whole genome shotgun (WGS) entry which is preliminary data.</text>
</comment>
<comment type="similarity">
    <text evidence="9">Belongs to the type IV zinc-finger family. Class B subfamily.</text>
</comment>
<dbReference type="EMBL" id="JAAARO010000004">
    <property type="protein sequence ID" value="KAF5748481.1"/>
    <property type="molecule type" value="Genomic_DNA"/>
</dbReference>
<dbReference type="GO" id="GO:0000976">
    <property type="term" value="F:transcription cis-regulatory region binding"/>
    <property type="evidence" value="ECO:0007669"/>
    <property type="project" value="UniProtKB-ARBA"/>
</dbReference>
<comment type="subcellular location">
    <subcellularLocation>
        <location evidence="1">Nucleus</location>
    </subcellularLocation>
</comment>
<feature type="region of interest" description="Disordered" evidence="11">
    <location>
        <begin position="223"/>
        <end position="273"/>
    </location>
</feature>
<evidence type="ECO:0000256" key="1">
    <source>
        <dbReference type="ARBA" id="ARBA00004123"/>
    </source>
</evidence>
<dbReference type="FunCoup" id="A0A7J7DQ72">
    <property type="interactions" value="742"/>
</dbReference>
<evidence type="ECO:0000256" key="9">
    <source>
        <dbReference type="ARBA" id="ARBA00024019"/>
    </source>
</evidence>
<dbReference type="GO" id="GO:0008270">
    <property type="term" value="F:zinc ion binding"/>
    <property type="evidence" value="ECO:0007669"/>
    <property type="project" value="UniProtKB-KW"/>
</dbReference>
<organism evidence="13 14">
    <name type="scientific">Tripterygium wilfordii</name>
    <name type="common">Thunder God vine</name>
    <dbReference type="NCBI Taxonomy" id="458696"/>
    <lineage>
        <taxon>Eukaryota</taxon>
        <taxon>Viridiplantae</taxon>
        <taxon>Streptophyta</taxon>
        <taxon>Embryophyta</taxon>
        <taxon>Tracheophyta</taxon>
        <taxon>Spermatophyta</taxon>
        <taxon>Magnoliopsida</taxon>
        <taxon>eudicotyledons</taxon>
        <taxon>Gunneridae</taxon>
        <taxon>Pentapetalae</taxon>
        <taxon>rosids</taxon>
        <taxon>fabids</taxon>
        <taxon>Celastrales</taxon>
        <taxon>Celastraceae</taxon>
        <taxon>Tripterygium</taxon>
    </lineage>
</organism>
<dbReference type="Pfam" id="PF00320">
    <property type="entry name" value="GATA"/>
    <property type="match status" value="1"/>
</dbReference>
<evidence type="ECO:0000256" key="4">
    <source>
        <dbReference type="ARBA" id="ARBA00022833"/>
    </source>
</evidence>
<keyword evidence="4" id="KW-0862">Zinc</keyword>
<dbReference type="InterPro" id="IPR000679">
    <property type="entry name" value="Znf_GATA"/>
</dbReference>
<feature type="compositionally biased region" description="Low complexity" evidence="11">
    <location>
        <begin position="39"/>
        <end position="57"/>
    </location>
</feature>
<feature type="region of interest" description="Disordered" evidence="11">
    <location>
        <begin position="22"/>
        <end position="57"/>
    </location>
</feature>
<keyword evidence="6" id="KW-0238">DNA-binding</keyword>
<dbReference type="GO" id="GO:0006355">
    <property type="term" value="P:regulation of DNA-templated transcription"/>
    <property type="evidence" value="ECO:0007669"/>
    <property type="project" value="InterPro"/>
</dbReference>
<dbReference type="SMART" id="SM00401">
    <property type="entry name" value="ZnF_GATA"/>
    <property type="match status" value="1"/>
</dbReference>
<dbReference type="FunFam" id="3.30.50.10:FF:000055">
    <property type="entry name" value="GATA transcription factor 21"/>
    <property type="match status" value="1"/>
</dbReference>
<dbReference type="CDD" id="cd00202">
    <property type="entry name" value="ZnF_GATA"/>
    <property type="match status" value="1"/>
</dbReference>
<keyword evidence="3 10" id="KW-0863">Zinc-finger</keyword>
<dbReference type="PANTHER" id="PTHR47255:SF4">
    <property type="entry name" value="GATA ZINC FINGER DOMAIN-CONTAINING PROTEIN 12"/>
    <property type="match status" value="1"/>
</dbReference>
<evidence type="ECO:0000256" key="5">
    <source>
        <dbReference type="ARBA" id="ARBA00023015"/>
    </source>
</evidence>
<dbReference type="AlphaFoldDB" id="A0A7J7DQ72"/>
<dbReference type="InterPro" id="IPR052138">
    <property type="entry name" value="GATA_ZnFinger_Domain"/>
</dbReference>
<dbReference type="Gene3D" id="3.30.50.10">
    <property type="entry name" value="Erythroid Transcription Factor GATA-1, subunit A"/>
    <property type="match status" value="1"/>
</dbReference>
<evidence type="ECO:0000256" key="3">
    <source>
        <dbReference type="ARBA" id="ARBA00022771"/>
    </source>
</evidence>
<dbReference type="InParanoid" id="A0A7J7DQ72"/>
<proteinExistence type="inferred from homology"/>
<dbReference type="InterPro" id="IPR013088">
    <property type="entry name" value="Znf_NHR/GATA"/>
</dbReference>
<evidence type="ECO:0000256" key="11">
    <source>
        <dbReference type="SAM" id="MobiDB-lite"/>
    </source>
</evidence>
<dbReference type="SUPFAM" id="SSF57716">
    <property type="entry name" value="Glucocorticoid receptor-like (DNA-binding domain)"/>
    <property type="match status" value="1"/>
</dbReference>
<dbReference type="GO" id="GO:0005634">
    <property type="term" value="C:nucleus"/>
    <property type="evidence" value="ECO:0007669"/>
    <property type="project" value="UniProtKB-SubCell"/>
</dbReference>
<evidence type="ECO:0000259" key="12">
    <source>
        <dbReference type="PROSITE" id="PS50114"/>
    </source>
</evidence>
<accession>A0A7J7DQ72</accession>
<keyword evidence="7" id="KW-0804">Transcription</keyword>
<gene>
    <name evidence="13" type="ORF">HS088_TW04G00436</name>
</gene>
<dbReference type="PROSITE" id="PS50114">
    <property type="entry name" value="GATA_ZN_FINGER_2"/>
    <property type="match status" value="1"/>
</dbReference>
<evidence type="ECO:0000256" key="10">
    <source>
        <dbReference type="PROSITE-ProRule" id="PRU00094"/>
    </source>
</evidence>
<feature type="compositionally biased region" description="Basic residues" evidence="11">
    <location>
        <begin position="243"/>
        <end position="252"/>
    </location>
</feature>
<evidence type="ECO:0000256" key="8">
    <source>
        <dbReference type="ARBA" id="ARBA00023242"/>
    </source>
</evidence>
<protein>
    <recommendedName>
        <fullName evidence="12">GATA-type domain-containing protein</fullName>
    </recommendedName>
</protein>
<evidence type="ECO:0000256" key="7">
    <source>
        <dbReference type="ARBA" id="ARBA00023163"/>
    </source>
</evidence>
<dbReference type="PANTHER" id="PTHR47255">
    <property type="entry name" value="GATA TRANSCRIPTION FACTOR 22-RELATED"/>
    <property type="match status" value="1"/>
</dbReference>
<dbReference type="Proteomes" id="UP000593562">
    <property type="component" value="Unassembled WGS sequence"/>
</dbReference>
<evidence type="ECO:0000313" key="14">
    <source>
        <dbReference type="Proteomes" id="UP000593562"/>
    </source>
</evidence>
<evidence type="ECO:0000256" key="6">
    <source>
        <dbReference type="ARBA" id="ARBA00023125"/>
    </source>
</evidence>
<evidence type="ECO:0000256" key="2">
    <source>
        <dbReference type="ARBA" id="ARBA00022723"/>
    </source>
</evidence>
<keyword evidence="5" id="KW-0805">Transcription regulation</keyword>
<keyword evidence="8" id="KW-0539">Nucleus</keyword>
<evidence type="ECO:0000313" key="13">
    <source>
        <dbReference type="EMBL" id="KAF5748481.1"/>
    </source>
</evidence>
<dbReference type="OrthoDB" id="2162994at2759"/>
<keyword evidence="2" id="KW-0479">Metal-binding</keyword>
<feature type="domain" description="GATA-type" evidence="12">
    <location>
        <begin position="184"/>
        <end position="220"/>
    </location>
</feature>
<name>A0A7J7DQ72_TRIWF</name>
<keyword evidence="14" id="KW-1185">Reference proteome</keyword>
<reference evidence="13 14" key="1">
    <citation type="journal article" date="2020" name="Nat. Commun.">
        <title>Genome of Tripterygium wilfordii and identification of cytochrome P450 involved in triptolide biosynthesis.</title>
        <authorList>
            <person name="Tu L."/>
            <person name="Su P."/>
            <person name="Zhang Z."/>
            <person name="Gao L."/>
            <person name="Wang J."/>
            <person name="Hu T."/>
            <person name="Zhou J."/>
            <person name="Zhang Y."/>
            <person name="Zhao Y."/>
            <person name="Liu Y."/>
            <person name="Song Y."/>
            <person name="Tong Y."/>
            <person name="Lu Y."/>
            <person name="Yang J."/>
            <person name="Xu C."/>
            <person name="Jia M."/>
            <person name="Peters R.J."/>
            <person name="Huang L."/>
            <person name="Gao W."/>
        </authorList>
    </citation>
    <scope>NUCLEOTIDE SEQUENCE [LARGE SCALE GENOMIC DNA]</scope>
    <source>
        <strain evidence="14">cv. XIE 37</strain>
        <tissue evidence="13">Leaf</tissue>
    </source>
</reference>